<dbReference type="InterPro" id="IPR029526">
    <property type="entry name" value="PGBD"/>
</dbReference>
<evidence type="ECO:0000259" key="1">
    <source>
        <dbReference type="Pfam" id="PF13843"/>
    </source>
</evidence>
<dbReference type="VEuPathDB" id="AmoebaDB:EIN_198380"/>
<organism evidence="2 3">
    <name type="scientific">Entamoeba invadens IP1</name>
    <dbReference type="NCBI Taxonomy" id="370355"/>
    <lineage>
        <taxon>Eukaryota</taxon>
        <taxon>Amoebozoa</taxon>
        <taxon>Evosea</taxon>
        <taxon>Archamoebae</taxon>
        <taxon>Mastigamoebida</taxon>
        <taxon>Entamoebidae</taxon>
        <taxon>Entamoeba</taxon>
    </lineage>
</organism>
<proteinExistence type="predicted"/>
<dbReference type="PANTHER" id="PTHR46599:SF6">
    <property type="entry name" value="DUAL SPECIFICITY PHOSPHATASE 26"/>
    <property type="match status" value="1"/>
</dbReference>
<gene>
    <name evidence="2" type="ORF">EIN_198380</name>
</gene>
<dbReference type="Pfam" id="PF13843">
    <property type="entry name" value="DDE_Tnp_1_7"/>
    <property type="match status" value="1"/>
</dbReference>
<dbReference type="OrthoDB" id="118105at2759"/>
<accession>A0A0A1TUS0</accession>
<dbReference type="EMBL" id="KB207226">
    <property type="protein sequence ID" value="ELP83865.1"/>
    <property type="molecule type" value="Genomic_DNA"/>
</dbReference>
<protein>
    <recommendedName>
        <fullName evidence="1">PiggyBac transposable element-derived protein domain-containing protein</fullName>
    </recommendedName>
</protein>
<feature type="domain" description="PiggyBac transposable element-derived protein" evidence="1">
    <location>
        <begin position="12"/>
        <end position="121"/>
    </location>
</feature>
<sequence>MIMDKFIFNLVNQKYYTPSNFVWVYEHFCSFKGKIWAKVFIKSKPGLYGIKFWMSVDSETGMVLNFQMYCGKCGGREENQGFRVTRDMVLPMLCRGFKTTVVCDNFFCTLKMSHNLAAFEVPAKAKDVEKRSSDTTTFFSKGKSKLVSYYNEKKKLVSLLTTCHYKDNVVAVETTVYNWASNKYYSCRRKTYRWNIRVLYDMIDIAALNGYKTYSAFNKGDRIEYPNKLSRDLMAYN</sequence>
<dbReference type="RefSeq" id="XP_004183211.1">
    <property type="nucleotide sequence ID" value="XM_004183163.1"/>
</dbReference>
<keyword evidence="3" id="KW-1185">Reference proteome</keyword>
<name>A0A0A1TUS0_ENTIV</name>
<evidence type="ECO:0000313" key="2">
    <source>
        <dbReference type="EMBL" id="ELP83865.1"/>
    </source>
</evidence>
<dbReference type="Proteomes" id="UP000014680">
    <property type="component" value="Unassembled WGS sequence"/>
</dbReference>
<evidence type="ECO:0000313" key="3">
    <source>
        <dbReference type="Proteomes" id="UP000014680"/>
    </source>
</evidence>
<dbReference type="AlphaFoldDB" id="A0A0A1TUS0"/>
<dbReference type="KEGG" id="eiv:EIN_198380"/>
<reference evidence="2 3" key="1">
    <citation type="submission" date="2012-10" db="EMBL/GenBank/DDBJ databases">
        <authorList>
            <person name="Zafar N."/>
            <person name="Inman J."/>
            <person name="Hall N."/>
            <person name="Lorenzi H."/>
            <person name="Caler E."/>
        </authorList>
    </citation>
    <scope>NUCLEOTIDE SEQUENCE [LARGE SCALE GENOMIC DNA]</scope>
    <source>
        <strain evidence="2 3">IP1</strain>
    </source>
</reference>
<dbReference type="PANTHER" id="PTHR46599">
    <property type="entry name" value="PIGGYBAC TRANSPOSABLE ELEMENT-DERIVED PROTEIN 4"/>
    <property type="match status" value="1"/>
</dbReference>
<dbReference type="GeneID" id="14882808"/>